<gene>
    <name evidence="3" type="ORF">EA661_14815</name>
</gene>
<feature type="transmembrane region" description="Helical" evidence="1">
    <location>
        <begin position="110"/>
        <end position="127"/>
    </location>
</feature>
<dbReference type="InterPro" id="IPR052901">
    <property type="entry name" value="Bact_TGase-like"/>
</dbReference>
<dbReference type="InterPro" id="IPR002931">
    <property type="entry name" value="Transglutaminase-like"/>
</dbReference>
<sequence>MIGRRVRADSPALDARSRLWTLASAGFGLLPLLLQLPGGTALAIGAIGVLSAGASWKRRIPLPLRVLLALAALAAVLWSAGPRVGRDTGCALLAAMLAIKPTETTTLRDGRSLVGFALFAPFAAFLLDQGPLTMALGLVSVLCALVAMLRLAALESGLLDASGASAARISPWQLGRLVLMGLPLVLLTFWLFPRLGSPLWGLPDRAVGRPGLSDDMRPGEWIDLLADDTPAARVTFFGATPPPSQMYWRGPVLDDFDGRVWRRGWSGGRAPAEVPRQGPRYEYQLDYEPTDRSQLIALDLPFAAPEGARLSADYELSAQRPLASLTRWRMQGQAPARFDAQLPPQALQRDLRLPPGLNPRTVALGRQWRGEAGANGDAAIVQRALTWIRKDFGYTLDIPLPGRDMADEFLFQTRQGFCEQFSSSFVILMRAAGIPARVVTGYVGGVRNPFGGGYWILRRQDAHAWAEVWLPQRGWVRVDPTAAVAPERIYDTLDDRAQAGGDGGESLLGLSRYAQVSDWLRRGWNDLVLGFDVERQRRLLQPFGIERLDEGRLGLLFALAGGGTLLGMAWLLARGERERDPLLRQWHALGRRYRRFDLAPRADEPAQRWAQRVAGVRRDATAAHKNEELISLSQRFAQARYAADHADVRALIRDLRRHRP</sequence>
<keyword evidence="1" id="KW-0812">Transmembrane</keyword>
<feature type="transmembrane region" description="Helical" evidence="1">
    <location>
        <begin position="173"/>
        <end position="192"/>
    </location>
</feature>
<dbReference type="AlphaFoldDB" id="A0A4Q8LEW6"/>
<feature type="transmembrane region" description="Helical" evidence="1">
    <location>
        <begin position="62"/>
        <end position="80"/>
    </location>
</feature>
<dbReference type="EMBL" id="SHMB01000006">
    <property type="protein sequence ID" value="TAA27391.1"/>
    <property type="molecule type" value="Genomic_DNA"/>
</dbReference>
<dbReference type="SMART" id="SM00460">
    <property type="entry name" value="TGc"/>
    <property type="match status" value="1"/>
</dbReference>
<dbReference type="SUPFAM" id="SSF54001">
    <property type="entry name" value="Cysteine proteinases"/>
    <property type="match status" value="1"/>
</dbReference>
<dbReference type="Gene3D" id="3.10.620.30">
    <property type="match status" value="1"/>
</dbReference>
<feature type="transmembrane region" description="Helical" evidence="1">
    <location>
        <begin position="134"/>
        <end position="153"/>
    </location>
</feature>
<accession>A0A4Q8LEW6</accession>
<proteinExistence type="predicted"/>
<feature type="domain" description="Transglutaminase-like" evidence="2">
    <location>
        <begin position="410"/>
        <end position="482"/>
    </location>
</feature>
<dbReference type="InterPro" id="IPR021878">
    <property type="entry name" value="TgpA_N"/>
</dbReference>
<dbReference type="Pfam" id="PF11992">
    <property type="entry name" value="TgpA_N"/>
    <property type="match status" value="1"/>
</dbReference>
<dbReference type="InterPro" id="IPR038765">
    <property type="entry name" value="Papain-like_cys_pep_sf"/>
</dbReference>
<organism evidence="3 4">
    <name type="scientific">Pseudoxanthomonas winnipegensis</name>
    <dbReference type="NCBI Taxonomy" id="2480810"/>
    <lineage>
        <taxon>Bacteria</taxon>
        <taxon>Pseudomonadati</taxon>
        <taxon>Pseudomonadota</taxon>
        <taxon>Gammaproteobacteria</taxon>
        <taxon>Lysobacterales</taxon>
        <taxon>Lysobacteraceae</taxon>
        <taxon>Pseudoxanthomonas</taxon>
    </lineage>
</organism>
<name>A0A4Q8LEW6_9GAMM</name>
<evidence type="ECO:0000313" key="3">
    <source>
        <dbReference type="EMBL" id="TAA27391.1"/>
    </source>
</evidence>
<dbReference type="Pfam" id="PF01841">
    <property type="entry name" value="Transglut_core"/>
    <property type="match status" value="1"/>
</dbReference>
<evidence type="ECO:0000256" key="1">
    <source>
        <dbReference type="SAM" id="Phobius"/>
    </source>
</evidence>
<dbReference type="PANTHER" id="PTHR42736:SF1">
    <property type="entry name" value="PROTEIN-GLUTAMINE GAMMA-GLUTAMYLTRANSFERASE"/>
    <property type="match status" value="1"/>
</dbReference>
<comment type="caution">
    <text evidence="3">The sequence shown here is derived from an EMBL/GenBank/DDBJ whole genome shotgun (WGS) entry which is preliminary data.</text>
</comment>
<feature type="transmembrane region" description="Helical" evidence="1">
    <location>
        <begin position="553"/>
        <end position="573"/>
    </location>
</feature>
<reference evidence="3 4" key="1">
    <citation type="submission" date="2019-02" db="EMBL/GenBank/DDBJ databases">
        <title>WGS of Pseudoxanthomonas species novum from clinical isolates.</title>
        <authorList>
            <person name="Bernier A.-M."/>
            <person name="Bernard K."/>
            <person name="Vachon A."/>
        </authorList>
    </citation>
    <scope>NUCLEOTIDE SEQUENCE [LARGE SCALE GENOMIC DNA]</scope>
    <source>
        <strain evidence="3 4">NML171202</strain>
    </source>
</reference>
<protein>
    <submittedName>
        <fullName evidence="3">DUF3488 domain-containing protein</fullName>
    </submittedName>
</protein>
<evidence type="ECO:0000259" key="2">
    <source>
        <dbReference type="SMART" id="SM00460"/>
    </source>
</evidence>
<evidence type="ECO:0000313" key="4">
    <source>
        <dbReference type="Proteomes" id="UP000291286"/>
    </source>
</evidence>
<feature type="transmembrane region" description="Helical" evidence="1">
    <location>
        <begin position="20"/>
        <end position="50"/>
    </location>
</feature>
<keyword evidence="1" id="KW-1133">Transmembrane helix</keyword>
<dbReference type="Proteomes" id="UP000291286">
    <property type="component" value="Unassembled WGS sequence"/>
</dbReference>
<keyword evidence="1" id="KW-0472">Membrane</keyword>
<dbReference type="PANTHER" id="PTHR42736">
    <property type="entry name" value="PROTEIN-GLUTAMINE GAMMA-GLUTAMYLTRANSFERASE"/>
    <property type="match status" value="1"/>
</dbReference>